<dbReference type="InterPro" id="IPR006094">
    <property type="entry name" value="Oxid_FAD_bind_N"/>
</dbReference>
<evidence type="ECO:0000313" key="6">
    <source>
        <dbReference type="EMBL" id="KAJ4368374.1"/>
    </source>
</evidence>
<reference evidence="6" key="1">
    <citation type="submission" date="2022-10" db="EMBL/GenBank/DDBJ databases">
        <title>Tapping the CABI collections for fungal endophytes: first genome assemblies for Collariella, Neodidymelliopsis, Ascochyta clinopodiicola, Didymella pomorum, Didymosphaeria variabile, Neocosmospora piperis and Neocucurbitaria cava.</title>
        <authorList>
            <person name="Hill R."/>
        </authorList>
    </citation>
    <scope>NUCLEOTIDE SEQUENCE</scope>
    <source>
        <strain evidence="6">IMI 356814</strain>
    </source>
</reference>
<dbReference type="OrthoDB" id="2151789at2759"/>
<dbReference type="SUPFAM" id="SSF56176">
    <property type="entry name" value="FAD-binding/transporter-associated domain-like"/>
    <property type="match status" value="1"/>
</dbReference>
<organism evidence="6 7">
    <name type="scientific">Neocucurbitaria cava</name>
    <dbReference type="NCBI Taxonomy" id="798079"/>
    <lineage>
        <taxon>Eukaryota</taxon>
        <taxon>Fungi</taxon>
        <taxon>Dikarya</taxon>
        <taxon>Ascomycota</taxon>
        <taxon>Pezizomycotina</taxon>
        <taxon>Dothideomycetes</taxon>
        <taxon>Pleosporomycetidae</taxon>
        <taxon>Pleosporales</taxon>
        <taxon>Pleosporineae</taxon>
        <taxon>Cucurbitariaceae</taxon>
        <taxon>Neocucurbitaria</taxon>
    </lineage>
</organism>
<keyword evidence="2" id="KW-0285">Flavoprotein</keyword>
<evidence type="ECO:0000256" key="1">
    <source>
        <dbReference type="ARBA" id="ARBA00005466"/>
    </source>
</evidence>
<dbReference type="Pfam" id="PF01565">
    <property type="entry name" value="FAD_binding_4"/>
    <property type="match status" value="1"/>
</dbReference>
<keyword evidence="4" id="KW-0560">Oxidoreductase</keyword>
<dbReference type="GO" id="GO:0016491">
    <property type="term" value="F:oxidoreductase activity"/>
    <property type="evidence" value="ECO:0007669"/>
    <property type="project" value="UniProtKB-KW"/>
</dbReference>
<protein>
    <recommendedName>
        <fullName evidence="5">FAD-binding PCMH-type domain-containing protein</fullName>
    </recommendedName>
</protein>
<evidence type="ECO:0000256" key="2">
    <source>
        <dbReference type="ARBA" id="ARBA00022630"/>
    </source>
</evidence>
<dbReference type="InterPro" id="IPR016166">
    <property type="entry name" value="FAD-bd_PCMH"/>
</dbReference>
<dbReference type="InterPro" id="IPR050416">
    <property type="entry name" value="FAD-linked_Oxidoreductase"/>
</dbReference>
<evidence type="ECO:0000256" key="3">
    <source>
        <dbReference type="ARBA" id="ARBA00022827"/>
    </source>
</evidence>
<evidence type="ECO:0000313" key="7">
    <source>
        <dbReference type="Proteomes" id="UP001140560"/>
    </source>
</evidence>
<dbReference type="AlphaFoldDB" id="A0A9W8Y5E2"/>
<dbReference type="Gene3D" id="3.30.465.10">
    <property type="match status" value="1"/>
</dbReference>
<comment type="caution">
    <text evidence="6">The sequence shown here is derived from an EMBL/GenBank/DDBJ whole genome shotgun (WGS) entry which is preliminary data.</text>
</comment>
<dbReference type="PANTHER" id="PTHR42973">
    <property type="entry name" value="BINDING OXIDOREDUCTASE, PUTATIVE (AFU_ORTHOLOGUE AFUA_1G17690)-RELATED"/>
    <property type="match status" value="1"/>
</dbReference>
<dbReference type="InterPro" id="IPR016169">
    <property type="entry name" value="FAD-bd_PCMH_sub2"/>
</dbReference>
<evidence type="ECO:0000259" key="5">
    <source>
        <dbReference type="PROSITE" id="PS51387"/>
    </source>
</evidence>
<evidence type="ECO:0000256" key="4">
    <source>
        <dbReference type="ARBA" id="ARBA00023002"/>
    </source>
</evidence>
<accession>A0A9W8Y5E2</accession>
<dbReference type="InterPro" id="IPR036318">
    <property type="entry name" value="FAD-bd_PCMH-like_sf"/>
</dbReference>
<dbReference type="GO" id="GO:0071949">
    <property type="term" value="F:FAD binding"/>
    <property type="evidence" value="ECO:0007669"/>
    <property type="project" value="InterPro"/>
</dbReference>
<dbReference type="PANTHER" id="PTHR42973:SF22">
    <property type="entry name" value="FAD-BINDING PCMH-TYPE DOMAIN-CONTAINING PROTEIN-RELATED"/>
    <property type="match status" value="1"/>
</dbReference>
<feature type="domain" description="FAD-binding PCMH-type" evidence="5">
    <location>
        <begin position="39"/>
        <end position="213"/>
    </location>
</feature>
<gene>
    <name evidence="6" type="ORF">N0V83_006731</name>
</gene>
<dbReference type="PROSITE" id="PS51387">
    <property type="entry name" value="FAD_PCMH"/>
    <property type="match status" value="1"/>
</dbReference>
<name>A0A9W8Y5E2_9PLEO</name>
<comment type="similarity">
    <text evidence="1">Belongs to the oxygen-dependent FAD-linked oxidoreductase family.</text>
</comment>
<keyword evidence="7" id="KW-1185">Reference proteome</keyword>
<keyword evidence="3" id="KW-0274">FAD</keyword>
<dbReference type="Proteomes" id="UP001140560">
    <property type="component" value="Unassembled WGS sequence"/>
</dbReference>
<sequence>MSVSEAIQALKAISASLVVLPGSDEYKEISRSYLSTVESDLEPAAFALPSTKDDVAAILKALKPFDNKVPIAICGGGQQPAAGVANVAGGITIHLRRFKGIELSQDKTFVSISPGETWGEVYKKLEPEGLAVSGSRAGTGGIGGLSTHGGISFFSSERGFIADDVVNYEIVLASGDVVGANAKEHSDLFKALKGGGGSNFGIITRFDFTTFKQGKMWGGKFMYFPASFPQQLEGIAEYLNGPNPDPRAQVRINIGYAAELGGMMCMNDPTYTKPEKPEGFSLFTDVEPRIPQVDTLRVATVSELANEQSEQSEYKKRVIYLTTTLKANAEVLKMTLEKFNKGFEPIKSVAGLIYAATYEPYPVSLLKASTGNSLGLDANDGPLVLFLLYTSWSDTKDDDAVIKANKEVLGDIKKEAEAMGQLSPYTYMNYSFPGQDPISSYGPEIKKQLQAVSQKYDPEGFFQKAVSGGFKLF</sequence>
<dbReference type="EMBL" id="JAPEUY010000011">
    <property type="protein sequence ID" value="KAJ4368374.1"/>
    <property type="molecule type" value="Genomic_DNA"/>
</dbReference>
<proteinExistence type="inferred from homology"/>